<evidence type="ECO:0000313" key="1">
    <source>
        <dbReference type="EMBL" id="KIK33566.1"/>
    </source>
</evidence>
<accession>A0A0C9ZVZ5</accession>
<feature type="non-terminal residue" evidence="1">
    <location>
        <position position="106"/>
    </location>
</feature>
<proteinExistence type="predicted"/>
<dbReference type="STRING" id="930992.A0A0C9ZVZ5"/>
<organism evidence="1 2">
    <name type="scientific">Suillus luteus UH-Slu-Lm8-n1</name>
    <dbReference type="NCBI Taxonomy" id="930992"/>
    <lineage>
        <taxon>Eukaryota</taxon>
        <taxon>Fungi</taxon>
        <taxon>Dikarya</taxon>
        <taxon>Basidiomycota</taxon>
        <taxon>Agaricomycotina</taxon>
        <taxon>Agaricomycetes</taxon>
        <taxon>Agaricomycetidae</taxon>
        <taxon>Boletales</taxon>
        <taxon>Suillineae</taxon>
        <taxon>Suillaceae</taxon>
        <taxon>Suillus</taxon>
    </lineage>
</organism>
<reference evidence="2" key="2">
    <citation type="submission" date="2015-01" db="EMBL/GenBank/DDBJ databases">
        <title>Evolutionary Origins and Diversification of the Mycorrhizal Mutualists.</title>
        <authorList>
            <consortium name="DOE Joint Genome Institute"/>
            <consortium name="Mycorrhizal Genomics Consortium"/>
            <person name="Kohler A."/>
            <person name="Kuo A."/>
            <person name="Nagy L.G."/>
            <person name="Floudas D."/>
            <person name="Copeland A."/>
            <person name="Barry K.W."/>
            <person name="Cichocki N."/>
            <person name="Veneault-Fourrey C."/>
            <person name="LaButti K."/>
            <person name="Lindquist E.A."/>
            <person name="Lipzen A."/>
            <person name="Lundell T."/>
            <person name="Morin E."/>
            <person name="Murat C."/>
            <person name="Riley R."/>
            <person name="Ohm R."/>
            <person name="Sun H."/>
            <person name="Tunlid A."/>
            <person name="Henrissat B."/>
            <person name="Grigoriev I.V."/>
            <person name="Hibbett D.S."/>
            <person name="Martin F."/>
        </authorList>
    </citation>
    <scope>NUCLEOTIDE SEQUENCE [LARGE SCALE GENOMIC DNA]</scope>
    <source>
        <strain evidence="2">UH-Slu-Lm8-n1</strain>
    </source>
</reference>
<dbReference type="EMBL" id="KN835916">
    <property type="protein sequence ID" value="KIK33566.1"/>
    <property type="molecule type" value="Genomic_DNA"/>
</dbReference>
<evidence type="ECO:0000313" key="2">
    <source>
        <dbReference type="Proteomes" id="UP000054485"/>
    </source>
</evidence>
<name>A0A0C9ZVZ5_9AGAM</name>
<dbReference type="InParanoid" id="A0A0C9ZVZ5"/>
<dbReference type="AlphaFoldDB" id="A0A0C9ZVZ5"/>
<dbReference type="Proteomes" id="UP000054485">
    <property type="component" value="Unassembled WGS sequence"/>
</dbReference>
<keyword evidence="2" id="KW-1185">Reference proteome</keyword>
<dbReference type="HOGENOM" id="CLU_104896_0_0_1"/>
<gene>
    <name evidence="1" type="ORF">CY34DRAFT_99352</name>
</gene>
<sequence length="106" mass="12030">QAPHAAQQKLSSESTPSLSYAVPAFEEMIKSWESIGLHVPHCKPIVDIGLTWASKYTDRMGATHAYAVAMFIDPVMRMSWMNSQWEEDRINKAKEFIVKLVCLFSI</sequence>
<dbReference type="OrthoDB" id="2672904at2759"/>
<reference evidence="1 2" key="1">
    <citation type="submission" date="2014-04" db="EMBL/GenBank/DDBJ databases">
        <authorList>
            <consortium name="DOE Joint Genome Institute"/>
            <person name="Kuo A."/>
            <person name="Ruytinx J."/>
            <person name="Rineau F."/>
            <person name="Colpaert J."/>
            <person name="Kohler A."/>
            <person name="Nagy L.G."/>
            <person name="Floudas D."/>
            <person name="Copeland A."/>
            <person name="Barry K.W."/>
            <person name="Cichocki N."/>
            <person name="Veneault-Fourrey C."/>
            <person name="LaButti K."/>
            <person name="Lindquist E.A."/>
            <person name="Lipzen A."/>
            <person name="Lundell T."/>
            <person name="Morin E."/>
            <person name="Murat C."/>
            <person name="Sun H."/>
            <person name="Tunlid A."/>
            <person name="Henrissat B."/>
            <person name="Grigoriev I.V."/>
            <person name="Hibbett D.S."/>
            <person name="Martin F."/>
            <person name="Nordberg H.P."/>
            <person name="Cantor M.N."/>
            <person name="Hua S.X."/>
        </authorList>
    </citation>
    <scope>NUCLEOTIDE SEQUENCE [LARGE SCALE GENOMIC DNA]</scope>
    <source>
        <strain evidence="1 2">UH-Slu-Lm8-n1</strain>
    </source>
</reference>
<protein>
    <submittedName>
        <fullName evidence="1">Uncharacterized protein</fullName>
    </submittedName>
</protein>